<dbReference type="AlphaFoldDB" id="A0A4R3JRS7"/>
<protein>
    <submittedName>
        <fullName evidence="2">Uncharacterized protein</fullName>
    </submittedName>
</protein>
<evidence type="ECO:0000313" key="3">
    <source>
        <dbReference type="Proteomes" id="UP000294613"/>
    </source>
</evidence>
<evidence type="ECO:0000313" key="4">
    <source>
        <dbReference type="Proteomes" id="UP000702954"/>
    </source>
</evidence>
<organism evidence="2 3">
    <name type="scientific">Faecalimonas umbilicata</name>
    <dbReference type="NCBI Taxonomy" id="1912855"/>
    <lineage>
        <taxon>Bacteria</taxon>
        <taxon>Bacillati</taxon>
        <taxon>Bacillota</taxon>
        <taxon>Clostridia</taxon>
        <taxon>Lachnospirales</taxon>
        <taxon>Lachnospiraceae</taxon>
        <taxon>Faecalimonas</taxon>
    </lineage>
</organism>
<dbReference type="RefSeq" id="WP_278320662.1">
    <property type="nucleotide sequence ID" value="NZ_BHEO01000008.1"/>
</dbReference>
<keyword evidence="4" id="KW-1185">Reference proteome</keyword>
<reference evidence="1 4" key="1">
    <citation type="journal article" date="2018" name="Int. J. Syst. Evol. Microbiol.">
        <title>Draft Genome Sequence of Faecalimonas umbilicata JCM 30896T, an Acetate-Producing Bacterium Isolated from Human Feces.</title>
        <authorList>
            <person name="Sakamoto M."/>
            <person name="Ikeyama N."/>
            <person name="Yuki M."/>
            <person name="Ohkuma M."/>
        </authorList>
    </citation>
    <scope>NUCLEOTIDE SEQUENCE [LARGE SCALE GENOMIC DNA]</scope>
    <source>
        <strain evidence="1 4">EGH7</strain>
    </source>
</reference>
<evidence type="ECO:0000313" key="2">
    <source>
        <dbReference type="EMBL" id="TCS68649.1"/>
    </source>
</evidence>
<gene>
    <name evidence="2" type="ORF">EDD74_10740</name>
    <name evidence="1" type="ORF">FAEUMB_16680</name>
</gene>
<sequence>MNNEEYKKFIIIMIEKINDNQVLEKIYKYVHKFFIMRTGE</sequence>
<dbReference type="EMBL" id="SLZV01000007">
    <property type="protein sequence ID" value="TCS68649.1"/>
    <property type="molecule type" value="Genomic_DNA"/>
</dbReference>
<reference evidence="2 3" key="2">
    <citation type="submission" date="2019-03" db="EMBL/GenBank/DDBJ databases">
        <title>Genomic Encyclopedia of Type Strains, Phase IV (KMG-IV): sequencing the most valuable type-strain genomes for metagenomic binning, comparative biology and taxonomic classification.</title>
        <authorList>
            <person name="Goeker M."/>
        </authorList>
    </citation>
    <scope>NUCLEOTIDE SEQUENCE [LARGE SCALE GENOMIC DNA]</scope>
    <source>
        <strain evidence="2 3">DSM 103426</strain>
    </source>
</reference>
<dbReference type="EMBL" id="BHEO01000008">
    <property type="protein sequence ID" value="GBU05127.1"/>
    <property type="molecule type" value="Genomic_DNA"/>
</dbReference>
<name>A0A4R3JRS7_9FIRM</name>
<comment type="caution">
    <text evidence="2">The sequence shown here is derived from an EMBL/GenBank/DDBJ whole genome shotgun (WGS) entry which is preliminary data.</text>
</comment>
<evidence type="ECO:0000313" key="1">
    <source>
        <dbReference type="EMBL" id="GBU05127.1"/>
    </source>
</evidence>
<dbReference type="Proteomes" id="UP000294613">
    <property type="component" value="Unassembled WGS sequence"/>
</dbReference>
<dbReference type="Proteomes" id="UP000702954">
    <property type="component" value="Unassembled WGS sequence"/>
</dbReference>
<proteinExistence type="predicted"/>
<accession>A0A4R3JRS7</accession>